<dbReference type="Pfam" id="PF12080">
    <property type="entry name" value="GldM_4th"/>
    <property type="match status" value="2"/>
</dbReference>
<dbReference type="EMBL" id="PDUD01000020">
    <property type="protein sequence ID" value="PHN05664.1"/>
    <property type="molecule type" value="Genomic_DNA"/>
</dbReference>
<dbReference type="GO" id="GO:0005737">
    <property type="term" value="C:cytoplasm"/>
    <property type="evidence" value="ECO:0007669"/>
    <property type="project" value="TreeGrafter"/>
</dbReference>
<dbReference type="InterPro" id="IPR050452">
    <property type="entry name" value="Metacaspase"/>
</dbReference>
<organism evidence="4 5">
    <name type="scientific">Flavilitoribacter nigricans (strain ATCC 23147 / DSM 23189 / NBRC 102662 / NCIMB 1420 / SS-2)</name>
    <name type="common">Lewinella nigricans</name>
    <dbReference type="NCBI Taxonomy" id="1122177"/>
    <lineage>
        <taxon>Bacteria</taxon>
        <taxon>Pseudomonadati</taxon>
        <taxon>Bacteroidota</taxon>
        <taxon>Saprospiria</taxon>
        <taxon>Saprospirales</taxon>
        <taxon>Lewinellaceae</taxon>
        <taxon>Flavilitoribacter</taxon>
    </lineage>
</organism>
<protein>
    <recommendedName>
        <fullName evidence="6">Caspase family protein</fullName>
    </recommendedName>
</protein>
<dbReference type="SUPFAM" id="SSF52129">
    <property type="entry name" value="Caspase-like"/>
    <property type="match status" value="1"/>
</dbReference>
<feature type="compositionally biased region" description="Basic and acidic residues" evidence="1">
    <location>
        <begin position="376"/>
        <end position="390"/>
    </location>
</feature>
<dbReference type="InterPro" id="IPR029030">
    <property type="entry name" value="Caspase-like_dom_sf"/>
</dbReference>
<evidence type="ECO:0000256" key="1">
    <source>
        <dbReference type="SAM" id="MobiDB-lite"/>
    </source>
</evidence>
<accession>A0A2D0NAY0</accession>
<dbReference type="InterPro" id="IPR022719">
    <property type="entry name" value="Motility-assoc_prot_GldM_C"/>
</dbReference>
<feature type="domain" description="Gliding motility-associated protein GldM C-terminal" evidence="3">
    <location>
        <begin position="642"/>
        <end position="708"/>
    </location>
</feature>
<sequence length="722" mass="79670">MANKGIGLDPGQLSYVRGQTHLLVIAIDAYRHCPPLYNCVKDARDLITVLTEKYGVLPENTTTLFNEAATRDNIYEAFEKMVSEVHAPDNLLIYFSGHGEYNKSFQQGYWIPVNAEQGRTSQYIPNSEIRIFLSAIPAHHIFLMADSCFSGSLFAQGADRFMSKRYESDPSRWGLTSGRNEIVSDGKPGDNSPFAESLLYRLRQNSGAIGVQELCAQVVEYVQSNADQSPIGEPLKISGHKNGQFVFHLLKNAKRDWASTRQTDTLEAYQAYLSTYPDSENSAAAKDKIRELQEIKDWEQVKTEHTIFSYSRYLSKYTDGQFEEEARLALRRLEDDQSWERARKQGTLSAMYDYLDKHPDGQYIAVAKKHIASLIEDQRKTGDTPTERKPAPASRTIAPTKTASAETGPKQKKKEPTTTSGLTTQLKAIGGGILLILLFFIGKQITKLGSGNNQKAKEPTSQEATREDNGKIDLTTDLSNFGNKEENPGGTAPAERAGPRAVVSLAGFRGQVNLQNIKSNPELVIHCRFTDCQCTVKSFTLTQVSGARDGQIVYNTGGKLNDRSRQLLSIGSPGDLYYFSDIRVACNDNLQTKTVGDFSVKLSRVLSGLKIKSIPLTAIIGLPGLRPGPVDGKAFIEKLGLAAKKEDCASDCNCGVDYFSLTHVPANGKPTTITNKGAFYSAEALALIRKAASGDHYYFTDIVLKCNNSMVTNNNSLHFLIN</sequence>
<reference evidence="4 5" key="1">
    <citation type="submission" date="2017-10" db="EMBL/GenBank/DDBJ databases">
        <title>The draft genome sequence of Lewinella nigricans NBRC 102662.</title>
        <authorList>
            <person name="Wang K."/>
        </authorList>
    </citation>
    <scope>NUCLEOTIDE SEQUENCE [LARGE SCALE GENOMIC DNA]</scope>
    <source>
        <strain evidence="4 5">NBRC 102662</strain>
    </source>
</reference>
<evidence type="ECO:0008006" key="6">
    <source>
        <dbReference type="Google" id="ProtNLM"/>
    </source>
</evidence>
<evidence type="ECO:0000313" key="4">
    <source>
        <dbReference type="EMBL" id="PHN05664.1"/>
    </source>
</evidence>
<dbReference type="GO" id="GO:0006508">
    <property type="term" value="P:proteolysis"/>
    <property type="evidence" value="ECO:0007669"/>
    <property type="project" value="InterPro"/>
</dbReference>
<dbReference type="RefSeq" id="WP_099150754.1">
    <property type="nucleotide sequence ID" value="NZ_PDUD01000020.1"/>
</dbReference>
<evidence type="ECO:0000259" key="2">
    <source>
        <dbReference type="Pfam" id="PF00656"/>
    </source>
</evidence>
<dbReference type="GO" id="GO:0004197">
    <property type="term" value="F:cysteine-type endopeptidase activity"/>
    <property type="evidence" value="ECO:0007669"/>
    <property type="project" value="InterPro"/>
</dbReference>
<proteinExistence type="predicted"/>
<dbReference type="PANTHER" id="PTHR48104:SF30">
    <property type="entry name" value="METACASPASE-1"/>
    <property type="match status" value="1"/>
</dbReference>
<feature type="compositionally biased region" description="Basic and acidic residues" evidence="1">
    <location>
        <begin position="455"/>
        <end position="471"/>
    </location>
</feature>
<evidence type="ECO:0000313" key="5">
    <source>
        <dbReference type="Proteomes" id="UP000223913"/>
    </source>
</evidence>
<feature type="region of interest" description="Disordered" evidence="1">
    <location>
        <begin position="449"/>
        <end position="497"/>
    </location>
</feature>
<dbReference type="Gene3D" id="3.40.50.1460">
    <property type="match status" value="1"/>
</dbReference>
<comment type="caution">
    <text evidence="4">The sequence shown here is derived from an EMBL/GenBank/DDBJ whole genome shotgun (WGS) entry which is preliminary data.</text>
</comment>
<dbReference type="AlphaFoldDB" id="A0A2D0NAY0"/>
<dbReference type="PANTHER" id="PTHR48104">
    <property type="entry name" value="METACASPASE-4"/>
    <property type="match status" value="1"/>
</dbReference>
<dbReference type="OrthoDB" id="976443at2"/>
<feature type="domain" description="Peptidase C14 caspase" evidence="2">
    <location>
        <begin position="22"/>
        <end position="230"/>
    </location>
</feature>
<dbReference type="Proteomes" id="UP000223913">
    <property type="component" value="Unassembled WGS sequence"/>
</dbReference>
<gene>
    <name evidence="4" type="ORF">CRP01_14370</name>
</gene>
<dbReference type="InterPro" id="IPR011990">
    <property type="entry name" value="TPR-like_helical_dom_sf"/>
</dbReference>
<dbReference type="InterPro" id="IPR011600">
    <property type="entry name" value="Pept_C14_caspase"/>
</dbReference>
<name>A0A2D0NAY0_FLAN2</name>
<keyword evidence="5" id="KW-1185">Reference proteome</keyword>
<feature type="region of interest" description="Disordered" evidence="1">
    <location>
        <begin position="376"/>
        <end position="420"/>
    </location>
</feature>
<dbReference type="Gene3D" id="1.25.40.10">
    <property type="entry name" value="Tetratricopeptide repeat domain"/>
    <property type="match status" value="1"/>
</dbReference>
<evidence type="ECO:0000259" key="3">
    <source>
        <dbReference type="Pfam" id="PF12080"/>
    </source>
</evidence>
<dbReference type="Pfam" id="PF00656">
    <property type="entry name" value="Peptidase_C14"/>
    <property type="match status" value="1"/>
</dbReference>
<feature type="domain" description="Gliding motility-associated protein GldM C-terminal" evidence="3">
    <location>
        <begin position="530"/>
        <end position="592"/>
    </location>
</feature>